<keyword evidence="8" id="KW-0472">Membrane</keyword>
<dbReference type="OrthoDB" id="2125469at2759"/>
<evidence type="ECO:0000256" key="1">
    <source>
        <dbReference type="ARBA" id="ARBA00001941"/>
    </source>
</evidence>
<dbReference type="PANTHER" id="PTHR46471:SF2">
    <property type="entry name" value="CHITIN DEACETYLASE-RELATED"/>
    <property type="match status" value="1"/>
</dbReference>
<dbReference type="Pfam" id="PF01522">
    <property type="entry name" value="Polysacc_deac_1"/>
    <property type="match status" value="1"/>
</dbReference>
<evidence type="ECO:0000256" key="12">
    <source>
        <dbReference type="SAM" id="SignalP"/>
    </source>
</evidence>
<dbReference type="GO" id="GO:0005886">
    <property type="term" value="C:plasma membrane"/>
    <property type="evidence" value="ECO:0007669"/>
    <property type="project" value="UniProtKB-SubCell"/>
</dbReference>
<accession>A0A165DNH3</accession>
<evidence type="ECO:0000313" key="14">
    <source>
        <dbReference type="EMBL" id="KZT53178.1"/>
    </source>
</evidence>
<keyword evidence="10" id="KW-0449">Lipoprotein</keyword>
<keyword evidence="15" id="KW-1185">Reference proteome</keyword>
<evidence type="ECO:0000256" key="7">
    <source>
        <dbReference type="ARBA" id="ARBA00022801"/>
    </source>
</evidence>
<organism evidence="14 15">
    <name type="scientific">Calocera cornea HHB12733</name>
    <dbReference type="NCBI Taxonomy" id="1353952"/>
    <lineage>
        <taxon>Eukaryota</taxon>
        <taxon>Fungi</taxon>
        <taxon>Dikarya</taxon>
        <taxon>Basidiomycota</taxon>
        <taxon>Agaricomycotina</taxon>
        <taxon>Dacrymycetes</taxon>
        <taxon>Dacrymycetales</taxon>
        <taxon>Dacrymycetaceae</taxon>
        <taxon>Calocera</taxon>
    </lineage>
</organism>
<evidence type="ECO:0000256" key="5">
    <source>
        <dbReference type="ARBA" id="ARBA00022723"/>
    </source>
</evidence>
<dbReference type="Gene3D" id="3.20.20.370">
    <property type="entry name" value="Glycoside hydrolase/deacetylase"/>
    <property type="match status" value="1"/>
</dbReference>
<keyword evidence="3" id="KW-1003">Cell membrane</keyword>
<evidence type="ECO:0000256" key="10">
    <source>
        <dbReference type="ARBA" id="ARBA00023288"/>
    </source>
</evidence>
<evidence type="ECO:0000313" key="15">
    <source>
        <dbReference type="Proteomes" id="UP000076842"/>
    </source>
</evidence>
<keyword evidence="9" id="KW-0119">Carbohydrate metabolism</keyword>
<dbReference type="STRING" id="1353952.A0A165DNH3"/>
<dbReference type="PANTHER" id="PTHR46471">
    <property type="entry name" value="CHITIN DEACETYLASE"/>
    <property type="match status" value="1"/>
</dbReference>
<keyword evidence="6 12" id="KW-0732">Signal</keyword>
<keyword evidence="11" id="KW-0961">Cell wall biogenesis/degradation</keyword>
<dbReference type="GO" id="GO:0046872">
    <property type="term" value="F:metal ion binding"/>
    <property type="evidence" value="ECO:0007669"/>
    <property type="project" value="UniProtKB-KW"/>
</dbReference>
<evidence type="ECO:0000256" key="2">
    <source>
        <dbReference type="ARBA" id="ARBA00004609"/>
    </source>
</evidence>
<dbReference type="AlphaFoldDB" id="A0A165DNH3"/>
<dbReference type="InterPro" id="IPR011330">
    <property type="entry name" value="Glyco_hydro/deAcase_b/a-brl"/>
</dbReference>
<dbReference type="EMBL" id="KV424044">
    <property type="protein sequence ID" value="KZT53178.1"/>
    <property type="molecule type" value="Genomic_DNA"/>
</dbReference>
<feature type="chain" id="PRO_5007856667" evidence="12">
    <location>
        <begin position="17"/>
        <end position="269"/>
    </location>
</feature>
<gene>
    <name evidence="14" type="ORF">CALCODRAFT_486551</name>
</gene>
<dbReference type="PROSITE" id="PS51677">
    <property type="entry name" value="NODB"/>
    <property type="match status" value="1"/>
</dbReference>
<name>A0A165DNH3_9BASI</name>
<dbReference type="GO" id="GO:0005975">
    <property type="term" value="P:carbohydrate metabolic process"/>
    <property type="evidence" value="ECO:0007669"/>
    <property type="project" value="InterPro"/>
</dbReference>
<feature type="domain" description="NodB homology" evidence="13">
    <location>
        <begin position="59"/>
        <end position="242"/>
    </location>
</feature>
<evidence type="ECO:0000259" key="13">
    <source>
        <dbReference type="PROSITE" id="PS51677"/>
    </source>
</evidence>
<proteinExistence type="predicted"/>
<evidence type="ECO:0000256" key="4">
    <source>
        <dbReference type="ARBA" id="ARBA00022622"/>
    </source>
</evidence>
<sequence length="269" mass="30014">MRASAVLLLCAALASANPIALKGKRLNLGKGTTIPLAKRGDLPDKRGEATLYSSCVVDNMVALTFDDGPYIYEQDIVNTLNDAGIKGTFFVNGNNWDCIYDQASSLQNAYWGGHQIGSHTWDHPDLTTLSWDDIDSEFTRVEQAIQKIIGAQPAFFRPPYGSYNDDVLQIAANHGMTVVTWDLDTGDSMGEPVWYSEQQYDNAVSWHPDNVLALNHETYDTTAYQVLPYAIQKLKDAGYTFGTVADCVGWWQPYQWTSQPGSWDDSWYC</sequence>
<dbReference type="SUPFAM" id="SSF88713">
    <property type="entry name" value="Glycoside hydrolase/deacetylase"/>
    <property type="match status" value="1"/>
</dbReference>
<feature type="signal peptide" evidence="12">
    <location>
        <begin position="1"/>
        <end position="16"/>
    </location>
</feature>
<evidence type="ECO:0000256" key="3">
    <source>
        <dbReference type="ARBA" id="ARBA00022475"/>
    </source>
</evidence>
<dbReference type="Proteomes" id="UP000076842">
    <property type="component" value="Unassembled WGS sequence"/>
</dbReference>
<keyword evidence="4" id="KW-0336">GPI-anchor</keyword>
<evidence type="ECO:0000256" key="8">
    <source>
        <dbReference type="ARBA" id="ARBA00023136"/>
    </source>
</evidence>
<dbReference type="CDD" id="cd10951">
    <property type="entry name" value="CE4_ClCDA_like"/>
    <property type="match status" value="1"/>
</dbReference>
<evidence type="ECO:0000256" key="11">
    <source>
        <dbReference type="ARBA" id="ARBA00023316"/>
    </source>
</evidence>
<reference evidence="14 15" key="1">
    <citation type="journal article" date="2016" name="Mol. Biol. Evol.">
        <title>Comparative Genomics of Early-Diverging Mushroom-Forming Fungi Provides Insights into the Origins of Lignocellulose Decay Capabilities.</title>
        <authorList>
            <person name="Nagy L.G."/>
            <person name="Riley R."/>
            <person name="Tritt A."/>
            <person name="Adam C."/>
            <person name="Daum C."/>
            <person name="Floudas D."/>
            <person name="Sun H."/>
            <person name="Yadav J.S."/>
            <person name="Pangilinan J."/>
            <person name="Larsson K.H."/>
            <person name="Matsuura K."/>
            <person name="Barry K."/>
            <person name="Labutti K."/>
            <person name="Kuo R."/>
            <person name="Ohm R.A."/>
            <person name="Bhattacharya S.S."/>
            <person name="Shirouzu T."/>
            <person name="Yoshinaga Y."/>
            <person name="Martin F.M."/>
            <person name="Grigoriev I.V."/>
            <person name="Hibbett D.S."/>
        </authorList>
    </citation>
    <scope>NUCLEOTIDE SEQUENCE [LARGE SCALE GENOMIC DNA]</scope>
    <source>
        <strain evidence="14 15">HHB12733</strain>
    </source>
</reference>
<protein>
    <submittedName>
        <fullName evidence="14">Carbohydrate esterase family 4 protein</fullName>
    </submittedName>
</protein>
<comment type="cofactor">
    <cofactor evidence="1">
        <name>Co(2+)</name>
        <dbReference type="ChEBI" id="CHEBI:48828"/>
    </cofactor>
</comment>
<dbReference type="InParanoid" id="A0A165DNH3"/>
<evidence type="ECO:0000256" key="6">
    <source>
        <dbReference type="ARBA" id="ARBA00022729"/>
    </source>
</evidence>
<dbReference type="InterPro" id="IPR002509">
    <property type="entry name" value="NODB_dom"/>
</dbReference>
<dbReference type="GO" id="GO:0071555">
    <property type="term" value="P:cell wall organization"/>
    <property type="evidence" value="ECO:0007669"/>
    <property type="project" value="UniProtKB-KW"/>
</dbReference>
<keyword evidence="4" id="KW-0325">Glycoprotein</keyword>
<keyword evidence="5" id="KW-0479">Metal-binding</keyword>
<dbReference type="GO" id="GO:0016810">
    <property type="term" value="F:hydrolase activity, acting on carbon-nitrogen (but not peptide) bonds"/>
    <property type="evidence" value="ECO:0007669"/>
    <property type="project" value="InterPro"/>
</dbReference>
<comment type="subcellular location">
    <subcellularLocation>
        <location evidence="2">Cell membrane</location>
        <topology evidence="2">Lipid-anchor</topology>
        <topology evidence="2">GPI-anchor</topology>
    </subcellularLocation>
</comment>
<keyword evidence="7" id="KW-0378">Hydrolase</keyword>
<dbReference type="GO" id="GO:0098552">
    <property type="term" value="C:side of membrane"/>
    <property type="evidence" value="ECO:0007669"/>
    <property type="project" value="UniProtKB-KW"/>
</dbReference>
<evidence type="ECO:0000256" key="9">
    <source>
        <dbReference type="ARBA" id="ARBA00023277"/>
    </source>
</evidence>